<dbReference type="OrthoDB" id="420606at2759"/>
<dbReference type="GO" id="GO:0008374">
    <property type="term" value="F:O-acyltransferase activity"/>
    <property type="evidence" value="ECO:0007669"/>
    <property type="project" value="TreeGrafter"/>
</dbReference>
<evidence type="ECO:0000256" key="4">
    <source>
        <dbReference type="ARBA" id="ARBA00022989"/>
    </source>
</evidence>
<evidence type="ECO:0000256" key="5">
    <source>
        <dbReference type="ARBA" id="ARBA00023136"/>
    </source>
</evidence>
<reference evidence="7" key="1">
    <citation type="journal article" date="2020" name="Stud. Mycol.">
        <title>101 Dothideomycetes genomes: a test case for predicting lifestyles and emergence of pathogens.</title>
        <authorList>
            <person name="Haridas S."/>
            <person name="Albert R."/>
            <person name="Binder M."/>
            <person name="Bloem J."/>
            <person name="Labutti K."/>
            <person name="Salamov A."/>
            <person name="Andreopoulos B."/>
            <person name="Baker S."/>
            <person name="Barry K."/>
            <person name="Bills G."/>
            <person name="Bluhm B."/>
            <person name="Cannon C."/>
            <person name="Castanera R."/>
            <person name="Culley D."/>
            <person name="Daum C."/>
            <person name="Ezra D."/>
            <person name="Gonzalez J."/>
            <person name="Henrissat B."/>
            <person name="Kuo A."/>
            <person name="Liang C."/>
            <person name="Lipzen A."/>
            <person name="Lutzoni F."/>
            <person name="Magnuson J."/>
            <person name="Mondo S."/>
            <person name="Nolan M."/>
            <person name="Ohm R."/>
            <person name="Pangilinan J."/>
            <person name="Park H.-J."/>
            <person name="Ramirez L."/>
            <person name="Alfaro M."/>
            <person name="Sun H."/>
            <person name="Tritt A."/>
            <person name="Yoshinaga Y."/>
            <person name="Zwiers L.-H."/>
            <person name="Turgeon B."/>
            <person name="Goodwin S."/>
            <person name="Spatafora J."/>
            <person name="Crous P."/>
            <person name="Grigoriev I."/>
        </authorList>
    </citation>
    <scope>NUCLEOTIDE SEQUENCE</scope>
    <source>
        <strain evidence="7">CBS 125425</strain>
    </source>
</reference>
<dbReference type="AlphaFoldDB" id="A0A9P4R719"/>
<feature type="transmembrane region" description="Helical" evidence="6">
    <location>
        <begin position="333"/>
        <end position="352"/>
    </location>
</feature>
<keyword evidence="3 6" id="KW-0812">Transmembrane</keyword>
<dbReference type="InterPro" id="IPR004299">
    <property type="entry name" value="MBOAT_fam"/>
</dbReference>
<evidence type="ECO:0000256" key="1">
    <source>
        <dbReference type="ARBA" id="ARBA00004141"/>
    </source>
</evidence>
<feature type="transmembrane region" description="Helical" evidence="6">
    <location>
        <begin position="551"/>
        <end position="574"/>
    </location>
</feature>
<dbReference type="GO" id="GO:0006506">
    <property type="term" value="P:GPI anchor biosynthetic process"/>
    <property type="evidence" value="ECO:0007669"/>
    <property type="project" value="TreeGrafter"/>
</dbReference>
<feature type="transmembrane region" description="Helical" evidence="6">
    <location>
        <begin position="244"/>
        <end position="263"/>
    </location>
</feature>
<protein>
    <submittedName>
        <fullName evidence="7">MBOAT-domain-containing protein</fullName>
    </submittedName>
</protein>
<sequence>MALQMFRRMYSLETLDTRFIVPATAPPKEALEETKLDSNLLAQNGGHKRREPLEDAQPSRWHTLEFYPYFLVVFSAIPLMTAAVYNASKESHPNYSKFSGLLSDGWIPGRKDNTDAQYSSFRSNIPYLFLVVMIHPLLRKAYDSFWRAGTYTQVRQFSGAGNQLTMGLPATAAADARKEQRVSFDVGFAALFIAALHGFSALKIIGILYINYSIAKRVPRQYMPAVTWIFNVGTLFTNEMYRGYSYASLLSLFPGGSSFGAMLDSYGGLNSHWEVLFNFTTLRLISFNLDYYWSLNSRGNSPIEKKQLDPSNLSERDRVSIPAPSTDFSFRNYFAYTLYSPLYLAGPILTFNDYMSQLRYRPHSITRTRTTLYAVRFAVVLLTMEVMIHYLYMVAIFHVKPDWAGYTPAQLSMLGFFNLKHIWLKLLIPWRFFRLWSLLDGIDPPENMVRCMSDNYSVTMFWRGWHRSFNKWSLRYLFIPLGGSKIPGVWGTVRSVANSLTVFTFIAIWHDIQLRLLMWGWLVTLFVVPEVVASMLFPAKKWRDRPNAYRAICGLGAVANILMLMAANLVGFALGLDGIGGLVKGVMGSYSGLMFFWSACGCLYVGSQVMFEVREQEKRDGIRLRC</sequence>
<dbReference type="Proteomes" id="UP000799444">
    <property type="component" value="Unassembled WGS sequence"/>
</dbReference>
<evidence type="ECO:0000313" key="8">
    <source>
        <dbReference type="Proteomes" id="UP000799444"/>
    </source>
</evidence>
<name>A0A9P4R719_9PLEO</name>
<accession>A0A9P4R719</accession>
<dbReference type="PANTHER" id="PTHR13285:SF18">
    <property type="entry name" value="PROTEIN-CYSTEINE N-PALMITOYLTRANSFERASE RASP"/>
    <property type="match status" value="1"/>
</dbReference>
<evidence type="ECO:0000256" key="2">
    <source>
        <dbReference type="ARBA" id="ARBA00010323"/>
    </source>
</evidence>
<dbReference type="InterPro" id="IPR051085">
    <property type="entry name" value="MB_O-acyltransferase"/>
</dbReference>
<feature type="transmembrane region" description="Helical" evidence="6">
    <location>
        <begin position="518"/>
        <end position="539"/>
    </location>
</feature>
<organism evidence="7 8">
    <name type="scientific">Polyplosphaeria fusca</name>
    <dbReference type="NCBI Taxonomy" id="682080"/>
    <lineage>
        <taxon>Eukaryota</taxon>
        <taxon>Fungi</taxon>
        <taxon>Dikarya</taxon>
        <taxon>Ascomycota</taxon>
        <taxon>Pezizomycotina</taxon>
        <taxon>Dothideomycetes</taxon>
        <taxon>Pleosporomycetidae</taxon>
        <taxon>Pleosporales</taxon>
        <taxon>Tetraplosphaeriaceae</taxon>
        <taxon>Polyplosphaeria</taxon>
    </lineage>
</organism>
<feature type="transmembrane region" description="Helical" evidence="6">
    <location>
        <begin position="373"/>
        <end position="397"/>
    </location>
</feature>
<feature type="transmembrane region" description="Helical" evidence="6">
    <location>
        <begin position="594"/>
        <end position="613"/>
    </location>
</feature>
<keyword evidence="4 6" id="KW-1133">Transmembrane helix</keyword>
<feature type="transmembrane region" description="Helical" evidence="6">
    <location>
        <begin position="66"/>
        <end position="85"/>
    </location>
</feature>
<comment type="subcellular location">
    <subcellularLocation>
        <location evidence="1">Membrane</location>
        <topology evidence="1">Multi-pass membrane protein</topology>
    </subcellularLocation>
</comment>
<dbReference type="EMBL" id="ML996112">
    <property type="protein sequence ID" value="KAF2737947.1"/>
    <property type="molecule type" value="Genomic_DNA"/>
</dbReference>
<comment type="similarity">
    <text evidence="2">Belongs to the membrane-bound acyltransferase family.</text>
</comment>
<comment type="caution">
    <text evidence="7">The sequence shown here is derived from an EMBL/GenBank/DDBJ whole genome shotgun (WGS) entry which is preliminary data.</text>
</comment>
<dbReference type="GO" id="GO:0016020">
    <property type="term" value="C:membrane"/>
    <property type="evidence" value="ECO:0007669"/>
    <property type="project" value="UniProtKB-SubCell"/>
</dbReference>
<dbReference type="PANTHER" id="PTHR13285">
    <property type="entry name" value="ACYLTRANSFERASE"/>
    <property type="match status" value="1"/>
</dbReference>
<dbReference type="Pfam" id="PF03062">
    <property type="entry name" value="MBOAT"/>
    <property type="match status" value="1"/>
</dbReference>
<dbReference type="GO" id="GO:0005783">
    <property type="term" value="C:endoplasmic reticulum"/>
    <property type="evidence" value="ECO:0007669"/>
    <property type="project" value="TreeGrafter"/>
</dbReference>
<keyword evidence="8" id="KW-1185">Reference proteome</keyword>
<gene>
    <name evidence="7" type="ORF">EJ04DRAFT_429935</name>
</gene>
<feature type="transmembrane region" description="Helical" evidence="6">
    <location>
        <begin position="188"/>
        <end position="210"/>
    </location>
</feature>
<evidence type="ECO:0000313" key="7">
    <source>
        <dbReference type="EMBL" id="KAF2737947.1"/>
    </source>
</evidence>
<keyword evidence="5 6" id="KW-0472">Membrane</keyword>
<evidence type="ECO:0000256" key="6">
    <source>
        <dbReference type="SAM" id="Phobius"/>
    </source>
</evidence>
<evidence type="ECO:0000256" key="3">
    <source>
        <dbReference type="ARBA" id="ARBA00022692"/>
    </source>
</evidence>
<proteinExistence type="inferred from homology"/>